<protein>
    <submittedName>
        <fullName evidence="1">Uncharacterized protein</fullName>
    </submittedName>
</protein>
<dbReference type="HOGENOM" id="CLU_2790491_0_0_10"/>
<dbReference type="AlphaFoldDB" id="F8N6A8"/>
<reference evidence="2" key="1">
    <citation type="journal article" date="2011" name="Stand. Genomic Sci.">
        <title>Non-contiguous finished genome sequence of the opportunistic oral pathogen Prevotella multisaccharivorax type strain (PPPA20).</title>
        <authorList>
            <person name="Pati A."/>
            <person name="Gronow S."/>
            <person name="Lu M."/>
            <person name="Lapidus A."/>
            <person name="Nolan M."/>
            <person name="Lucas S."/>
            <person name="Hammon N."/>
            <person name="Deshpande S."/>
            <person name="Cheng J.F."/>
            <person name="Tapia R."/>
            <person name="Han C."/>
            <person name="Goodwin L."/>
            <person name="Pitluck S."/>
            <person name="Liolios K."/>
            <person name="Pagani I."/>
            <person name="Mavromatis K."/>
            <person name="Mikhailova N."/>
            <person name="Huntemann M."/>
            <person name="Chen A."/>
            <person name="Palaniappan K."/>
            <person name="Land M."/>
            <person name="Hauser L."/>
            <person name="Detter J.C."/>
            <person name="Brambilla E.M."/>
            <person name="Rohde M."/>
            <person name="Goker M."/>
            <person name="Woyke T."/>
            <person name="Bristow J."/>
            <person name="Eisen J.A."/>
            <person name="Markowitz V."/>
            <person name="Hugenholtz P."/>
            <person name="Kyrpides N.C."/>
            <person name="Klenk H.P."/>
            <person name="Ivanova N."/>
        </authorList>
    </citation>
    <scope>NUCLEOTIDE SEQUENCE [LARGE SCALE GENOMIC DNA]</scope>
    <source>
        <strain evidence="2">DSM 17128</strain>
    </source>
</reference>
<name>F8N6A8_9BACT</name>
<dbReference type="Proteomes" id="UP000002772">
    <property type="component" value="Unassembled WGS sequence"/>
</dbReference>
<organism evidence="1 2">
    <name type="scientific">Hallella multisaccharivorax DSM 17128</name>
    <dbReference type="NCBI Taxonomy" id="688246"/>
    <lineage>
        <taxon>Bacteria</taxon>
        <taxon>Pseudomonadati</taxon>
        <taxon>Bacteroidota</taxon>
        <taxon>Bacteroidia</taxon>
        <taxon>Bacteroidales</taxon>
        <taxon>Prevotellaceae</taxon>
        <taxon>Hallella</taxon>
    </lineage>
</organism>
<dbReference type="EMBL" id="GL945017">
    <property type="protein sequence ID" value="EGN56189.1"/>
    <property type="molecule type" value="Genomic_DNA"/>
</dbReference>
<sequence length="68" mass="7442">MVKLSINVLKSSRTLDGDVKMAVCQGMTNEMQSKILGGQTKEKDLSPICDAVCYPSEMGHCSCYHNLC</sequence>
<accession>F8N6A8</accession>
<dbReference type="STRING" id="688246.Premu_0725"/>
<proteinExistence type="predicted"/>
<gene>
    <name evidence="1" type="ORF">Premu_0725</name>
</gene>
<keyword evidence="2" id="KW-1185">Reference proteome</keyword>
<evidence type="ECO:0000313" key="2">
    <source>
        <dbReference type="Proteomes" id="UP000002772"/>
    </source>
</evidence>
<evidence type="ECO:0000313" key="1">
    <source>
        <dbReference type="EMBL" id="EGN56189.1"/>
    </source>
</evidence>